<dbReference type="Proteomes" id="UP000000442">
    <property type="component" value="Chromosome"/>
</dbReference>
<feature type="transmembrane region" description="Helical" evidence="1">
    <location>
        <begin position="46"/>
        <end position="67"/>
    </location>
</feature>
<dbReference type="AlphaFoldDB" id="C0QBZ9"/>
<sequence length="76" mass="8317">MDGQSFRFGNTPPTPAAKFISEINAIFASFSCTSVRCGGCPPEGGFVLAEIALGAWMVFFIINFNVLNEAKNYERF</sequence>
<dbReference type="KEGG" id="dat:HRM2_19100"/>
<keyword evidence="1" id="KW-0472">Membrane</keyword>
<protein>
    <submittedName>
        <fullName evidence="2">Uncharacterized protein</fullName>
    </submittedName>
</protein>
<dbReference type="RefSeq" id="WP_015903797.1">
    <property type="nucleotide sequence ID" value="NC_012108.1"/>
</dbReference>
<reference evidence="2 3" key="1">
    <citation type="journal article" date="2009" name="Environ. Microbiol.">
        <title>Genome sequence of Desulfobacterium autotrophicum HRM2, a marine sulfate reducer oxidizing organic carbon completely to carbon dioxide.</title>
        <authorList>
            <person name="Strittmatter A.W."/>
            <person name="Liesegang H."/>
            <person name="Rabus R."/>
            <person name="Decker I."/>
            <person name="Amann J."/>
            <person name="Andres S."/>
            <person name="Henne A."/>
            <person name="Fricke W.F."/>
            <person name="Martinez-Arias R."/>
            <person name="Bartels D."/>
            <person name="Goesmann A."/>
            <person name="Krause L."/>
            <person name="Puehler A."/>
            <person name="Klenk H.P."/>
            <person name="Richter M."/>
            <person name="Schuler M."/>
            <person name="Gloeckner F.O."/>
            <person name="Meyerdierks A."/>
            <person name="Gottschalk G."/>
            <person name="Amann R."/>
        </authorList>
    </citation>
    <scope>NUCLEOTIDE SEQUENCE [LARGE SCALE GENOMIC DNA]</scope>
    <source>
        <strain evidence="3">ATCC 43914 / DSM 3382 / HRM2</strain>
    </source>
</reference>
<evidence type="ECO:0000313" key="2">
    <source>
        <dbReference type="EMBL" id="ACN15011.1"/>
    </source>
</evidence>
<dbReference type="OrthoDB" id="5315404at2"/>
<proteinExistence type="predicted"/>
<keyword evidence="1" id="KW-1133">Transmembrane helix</keyword>
<dbReference type="HOGENOM" id="CLU_2648542_0_0_7"/>
<name>C0QBZ9_DESAH</name>
<evidence type="ECO:0000256" key="1">
    <source>
        <dbReference type="SAM" id="Phobius"/>
    </source>
</evidence>
<evidence type="ECO:0000313" key="3">
    <source>
        <dbReference type="Proteomes" id="UP000000442"/>
    </source>
</evidence>
<gene>
    <name evidence="2" type="ordered locus">HRM2_19100</name>
</gene>
<accession>C0QBZ9</accession>
<dbReference type="EMBL" id="CP001087">
    <property type="protein sequence ID" value="ACN15011.1"/>
    <property type="molecule type" value="Genomic_DNA"/>
</dbReference>
<organism evidence="2 3">
    <name type="scientific">Desulforapulum autotrophicum (strain ATCC 43914 / DSM 3382 / VKM B-1955 / HRM2)</name>
    <name type="common">Desulfobacterium autotrophicum</name>
    <dbReference type="NCBI Taxonomy" id="177437"/>
    <lineage>
        <taxon>Bacteria</taxon>
        <taxon>Pseudomonadati</taxon>
        <taxon>Thermodesulfobacteriota</taxon>
        <taxon>Desulfobacteria</taxon>
        <taxon>Desulfobacterales</taxon>
        <taxon>Desulfobacteraceae</taxon>
        <taxon>Desulforapulum</taxon>
    </lineage>
</organism>
<keyword evidence="1" id="KW-0812">Transmembrane</keyword>
<keyword evidence="3" id="KW-1185">Reference proteome</keyword>